<dbReference type="InterPro" id="IPR000994">
    <property type="entry name" value="Pept_M24"/>
</dbReference>
<accession>A0A346B1A5</accession>
<protein>
    <submittedName>
        <fullName evidence="3">Aminopeptidase P family protein</fullName>
    </submittedName>
</protein>
<dbReference type="RefSeq" id="WP_107196570.1">
    <property type="nucleotide sequence ID" value="NZ_CP029462.1"/>
</dbReference>
<dbReference type="InterPro" id="IPR036005">
    <property type="entry name" value="Creatinase/aminopeptidase-like"/>
</dbReference>
<name>A0A346B1A5_9FIRM</name>
<dbReference type="AlphaFoldDB" id="A0A346B1A5"/>
<proteinExistence type="predicted"/>
<dbReference type="InterPro" id="IPR050659">
    <property type="entry name" value="Peptidase_M24B"/>
</dbReference>
<keyword evidence="3" id="KW-0031">Aminopeptidase</keyword>
<dbReference type="OrthoDB" id="9806388at2"/>
<dbReference type="InterPro" id="IPR000587">
    <property type="entry name" value="Creatinase_N"/>
</dbReference>
<organism evidence="3 4">
    <name type="scientific">Megasphaera stantonii</name>
    <dbReference type="NCBI Taxonomy" id="2144175"/>
    <lineage>
        <taxon>Bacteria</taxon>
        <taxon>Bacillati</taxon>
        <taxon>Bacillota</taxon>
        <taxon>Negativicutes</taxon>
        <taxon>Veillonellales</taxon>
        <taxon>Veillonellaceae</taxon>
        <taxon>Megasphaera</taxon>
    </lineage>
</organism>
<keyword evidence="3" id="KW-0645">Protease</keyword>
<keyword evidence="4" id="KW-1185">Reference proteome</keyword>
<evidence type="ECO:0000259" key="1">
    <source>
        <dbReference type="Pfam" id="PF00557"/>
    </source>
</evidence>
<dbReference type="Gene3D" id="3.90.230.10">
    <property type="entry name" value="Creatinase/methionine aminopeptidase superfamily"/>
    <property type="match status" value="1"/>
</dbReference>
<dbReference type="Proteomes" id="UP000254337">
    <property type="component" value="Chromosome"/>
</dbReference>
<dbReference type="SUPFAM" id="SSF55920">
    <property type="entry name" value="Creatinase/aminopeptidase"/>
    <property type="match status" value="1"/>
</dbReference>
<dbReference type="PANTHER" id="PTHR46112">
    <property type="entry name" value="AMINOPEPTIDASE"/>
    <property type="match status" value="1"/>
</dbReference>
<dbReference type="Gene3D" id="3.40.350.10">
    <property type="entry name" value="Creatinase/prolidase N-terminal domain"/>
    <property type="match status" value="1"/>
</dbReference>
<feature type="domain" description="Peptidase M24" evidence="1">
    <location>
        <begin position="138"/>
        <end position="339"/>
    </location>
</feature>
<dbReference type="EMBL" id="CP029462">
    <property type="protein sequence ID" value="AXL21898.1"/>
    <property type="molecule type" value="Genomic_DNA"/>
</dbReference>
<gene>
    <name evidence="3" type="ORF">DKB62_10165</name>
</gene>
<reference evidence="3 4" key="1">
    <citation type="submission" date="2018-05" db="EMBL/GenBank/DDBJ databases">
        <title>Complete genome sequence of Megasphaera sp. AJH120T, isolated from the ceca of a chicken.</title>
        <authorList>
            <person name="Maki J."/>
            <person name="Looft T."/>
        </authorList>
    </citation>
    <scope>NUCLEOTIDE SEQUENCE [LARGE SCALE GENOMIC DNA]</scope>
    <source>
        <strain evidence="3 4">AJH120</strain>
    </source>
</reference>
<dbReference type="InterPro" id="IPR029149">
    <property type="entry name" value="Creatin/AminoP/Spt16_N"/>
</dbReference>
<dbReference type="Pfam" id="PF01321">
    <property type="entry name" value="Creatinase_N"/>
    <property type="match status" value="1"/>
</dbReference>
<evidence type="ECO:0000313" key="4">
    <source>
        <dbReference type="Proteomes" id="UP000254337"/>
    </source>
</evidence>
<feature type="domain" description="Creatinase N-terminal" evidence="2">
    <location>
        <begin position="5"/>
        <end position="128"/>
    </location>
</feature>
<dbReference type="SUPFAM" id="SSF53092">
    <property type="entry name" value="Creatinase/prolidase N-terminal domain"/>
    <property type="match status" value="1"/>
</dbReference>
<sequence>MMEERISRLRQFLHEHTADGIIILQPENLRYFSGFTGGEGALVVSLSDAVLWTDSRYTEQAALQSGQWYAVKNHEGKLAGSICDSLNGMGVQAVLYERDFLTHSLYEAISSGLEECCFSAQDLSQLRAVKEPYELTATRRASEIADQAFAQLLPYIRPGVTERELAARLESAMLLLGSEERSFATIVASGRRSAMPHGTASGKVVEAGDFVTFDFGAVWEGYHSDMTRTVVVGKASPEQKEFYQTVLEGQLLGLGAVRVGASCRDIDAAVRQYFSERGADQYFTHALGHGTGLEIHEQPVLSPRAAGTLQENMIVTVEPGLYIEGKYGVRIEDSVAVTADGCEILTKTSKELMELL</sequence>
<dbReference type="GO" id="GO:0004177">
    <property type="term" value="F:aminopeptidase activity"/>
    <property type="evidence" value="ECO:0007669"/>
    <property type="project" value="UniProtKB-KW"/>
</dbReference>
<dbReference type="PANTHER" id="PTHR46112:SF3">
    <property type="entry name" value="AMINOPEPTIDASE YPDF"/>
    <property type="match status" value="1"/>
</dbReference>
<evidence type="ECO:0000259" key="2">
    <source>
        <dbReference type="Pfam" id="PF01321"/>
    </source>
</evidence>
<keyword evidence="3" id="KW-0378">Hydrolase</keyword>
<dbReference type="CDD" id="cd01092">
    <property type="entry name" value="APP-like"/>
    <property type="match status" value="1"/>
</dbReference>
<dbReference type="KEGG" id="meg:DKB62_10165"/>
<evidence type="ECO:0000313" key="3">
    <source>
        <dbReference type="EMBL" id="AXL21898.1"/>
    </source>
</evidence>
<dbReference type="Pfam" id="PF00557">
    <property type="entry name" value="Peptidase_M24"/>
    <property type="match status" value="1"/>
</dbReference>